<evidence type="ECO:0000256" key="2">
    <source>
        <dbReference type="ARBA" id="ARBA00022737"/>
    </source>
</evidence>
<evidence type="ECO:0000313" key="6">
    <source>
        <dbReference type="Proteomes" id="UP000664658"/>
    </source>
</evidence>
<dbReference type="RefSeq" id="WP_207542429.1">
    <property type="nucleotide sequence ID" value="NZ_JAFNAA010000015.1"/>
</dbReference>
<dbReference type="Proteomes" id="UP000664658">
    <property type="component" value="Unassembled WGS sequence"/>
</dbReference>
<evidence type="ECO:0000256" key="1">
    <source>
        <dbReference type="ARBA" id="ARBA00009646"/>
    </source>
</evidence>
<accession>A0A8I1W784</accession>
<organism evidence="5 6">
    <name type="scientific">Plesiomonas shigelloides</name>
    <name type="common">Aeromonas shigelloides</name>
    <dbReference type="NCBI Taxonomy" id="703"/>
    <lineage>
        <taxon>Bacteria</taxon>
        <taxon>Pseudomonadati</taxon>
        <taxon>Pseudomonadota</taxon>
        <taxon>Gammaproteobacteria</taxon>
        <taxon>Enterobacterales</taxon>
        <taxon>Enterobacteriaceae</taxon>
        <taxon>Plesiomonas</taxon>
    </lineage>
</organism>
<evidence type="ECO:0000256" key="3">
    <source>
        <dbReference type="SAM" id="SignalP"/>
    </source>
</evidence>
<dbReference type="EMBL" id="JAFNAA010000015">
    <property type="protein sequence ID" value="MBO1109187.1"/>
    <property type="molecule type" value="Genomic_DNA"/>
</dbReference>
<dbReference type="InterPro" id="IPR001064">
    <property type="entry name" value="Beta/gamma_crystallin"/>
</dbReference>
<reference evidence="5" key="1">
    <citation type="submission" date="2021-03" db="EMBL/GenBank/DDBJ databases">
        <title>Plesiomonas shigelloides zfcc0051, isolated from zebrafish feces.</title>
        <authorList>
            <person name="Vanderhoek Z."/>
            <person name="Gaulke C."/>
        </authorList>
    </citation>
    <scope>NUCLEOTIDE SEQUENCE</scope>
    <source>
        <strain evidence="5">Zfcc0051</strain>
    </source>
</reference>
<comment type="caution">
    <text evidence="5">The sequence shown here is derived from an EMBL/GenBank/DDBJ whole genome shotgun (WGS) entry which is preliminary data.</text>
</comment>
<dbReference type="InterPro" id="IPR011024">
    <property type="entry name" value="G_crystallin-like"/>
</dbReference>
<protein>
    <recommendedName>
        <fullName evidence="4">Beta/gamma crystallin 'Greek key' domain-containing protein</fullName>
    </recommendedName>
</protein>
<evidence type="ECO:0000259" key="4">
    <source>
        <dbReference type="SMART" id="SM00247"/>
    </source>
</evidence>
<dbReference type="Gene3D" id="2.60.20.10">
    <property type="entry name" value="Crystallins"/>
    <property type="match status" value="1"/>
</dbReference>
<proteinExistence type="inferred from homology"/>
<feature type="domain" description="Beta/gamma crystallin 'Greek key'" evidence="4">
    <location>
        <begin position="108"/>
        <end position="186"/>
    </location>
</feature>
<sequence length="188" mass="20772">MVKQLSGILLLAVAGCADASIIINQNIGLDPVYEPASRPAYRERIYVCTLTPFSDVYADAGRSERSARHKVSQRCEQGQGNGSIFCKTKDAVCTATSLDEDDGHAQNVLMIFDGSHQRGASLAISRDMPDLARYGFAERLSSFSIPDGWTVRFYEGISYTGGYYTRQGGDQEAIDFDNKIRSIRILKR</sequence>
<dbReference type="AlphaFoldDB" id="A0A8I1W784"/>
<gene>
    <name evidence="5" type="ORF">J2R62_13375</name>
</gene>
<feature type="signal peptide" evidence="3">
    <location>
        <begin position="1"/>
        <end position="19"/>
    </location>
</feature>
<feature type="chain" id="PRO_5034448088" description="Beta/gamma crystallin 'Greek key' domain-containing protein" evidence="3">
    <location>
        <begin position="20"/>
        <end position="188"/>
    </location>
</feature>
<dbReference type="SUPFAM" id="SSF49695">
    <property type="entry name" value="gamma-Crystallin-like"/>
    <property type="match status" value="1"/>
</dbReference>
<keyword evidence="3" id="KW-0732">Signal</keyword>
<dbReference type="PROSITE" id="PS51257">
    <property type="entry name" value="PROKAR_LIPOPROTEIN"/>
    <property type="match status" value="1"/>
</dbReference>
<keyword evidence="2" id="KW-0677">Repeat</keyword>
<dbReference type="SMART" id="SM00247">
    <property type="entry name" value="XTALbg"/>
    <property type="match status" value="1"/>
</dbReference>
<evidence type="ECO:0000313" key="5">
    <source>
        <dbReference type="EMBL" id="MBO1109187.1"/>
    </source>
</evidence>
<name>A0A8I1W784_PLESH</name>
<comment type="similarity">
    <text evidence="1">Belongs to the beta/gamma-crystallin family.</text>
</comment>